<gene>
    <name evidence="1" type="ORF">GH714_003815</name>
</gene>
<keyword evidence="2" id="KW-1185">Reference proteome</keyword>
<reference evidence="1 2" key="1">
    <citation type="journal article" date="2020" name="Mol. Plant">
        <title>The Chromosome-Based Rubber Tree Genome Provides New Insights into Spurge Genome Evolution and Rubber Biosynthesis.</title>
        <authorList>
            <person name="Liu J."/>
            <person name="Shi C."/>
            <person name="Shi C.C."/>
            <person name="Li W."/>
            <person name="Zhang Q.J."/>
            <person name="Zhang Y."/>
            <person name="Li K."/>
            <person name="Lu H.F."/>
            <person name="Shi C."/>
            <person name="Zhu S.T."/>
            <person name="Xiao Z.Y."/>
            <person name="Nan H."/>
            <person name="Yue Y."/>
            <person name="Zhu X.G."/>
            <person name="Wu Y."/>
            <person name="Hong X.N."/>
            <person name="Fan G.Y."/>
            <person name="Tong Y."/>
            <person name="Zhang D."/>
            <person name="Mao C.L."/>
            <person name="Liu Y.L."/>
            <person name="Hao S.J."/>
            <person name="Liu W.Q."/>
            <person name="Lv M.Q."/>
            <person name="Zhang H.B."/>
            <person name="Liu Y."/>
            <person name="Hu-Tang G.R."/>
            <person name="Wang J.P."/>
            <person name="Wang J.H."/>
            <person name="Sun Y.H."/>
            <person name="Ni S.B."/>
            <person name="Chen W.B."/>
            <person name="Zhang X.C."/>
            <person name="Jiao Y.N."/>
            <person name="Eichler E.E."/>
            <person name="Li G.H."/>
            <person name="Liu X."/>
            <person name="Gao L.Z."/>
        </authorList>
    </citation>
    <scope>NUCLEOTIDE SEQUENCE [LARGE SCALE GENOMIC DNA]</scope>
    <source>
        <strain evidence="2">cv. GT1</strain>
        <tissue evidence="1">Leaf</tissue>
    </source>
</reference>
<dbReference type="Proteomes" id="UP000467840">
    <property type="component" value="Chromosome 2"/>
</dbReference>
<evidence type="ECO:0000313" key="1">
    <source>
        <dbReference type="EMBL" id="KAF2290166.1"/>
    </source>
</evidence>
<sequence length="237" mass="26605">MDSLESSLAKVIALPRNDRSKKVEFRDDQNLSTPLDRSTGDAINPIVTFKDKLLEGSVGNPDYEMDSSEDDGDSVKISDKNFSIDLPKAILRIILSQNAREQLVKPRQKAVVVRLMGKTIGYRGLCSKIQILLKQEGDYKVIDLCNDVEDRVQIVEYEGLQNECFTCGGYDHSKEFCHVHALVVSREGASKNDSGAGGAKIQENTSTEEENFRKWMLAPLRVRRNMSGMMRDSKEKS</sequence>
<comment type="caution">
    <text evidence="1">The sequence shown here is derived from an EMBL/GenBank/DDBJ whole genome shotgun (WGS) entry which is preliminary data.</text>
</comment>
<organism evidence="1 2">
    <name type="scientific">Hevea brasiliensis</name>
    <name type="common">Para rubber tree</name>
    <name type="synonym">Siphonia brasiliensis</name>
    <dbReference type="NCBI Taxonomy" id="3981"/>
    <lineage>
        <taxon>Eukaryota</taxon>
        <taxon>Viridiplantae</taxon>
        <taxon>Streptophyta</taxon>
        <taxon>Embryophyta</taxon>
        <taxon>Tracheophyta</taxon>
        <taxon>Spermatophyta</taxon>
        <taxon>Magnoliopsida</taxon>
        <taxon>eudicotyledons</taxon>
        <taxon>Gunneridae</taxon>
        <taxon>Pentapetalae</taxon>
        <taxon>rosids</taxon>
        <taxon>fabids</taxon>
        <taxon>Malpighiales</taxon>
        <taxon>Euphorbiaceae</taxon>
        <taxon>Crotonoideae</taxon>
        <taxon>Micrandreae</taxon>
        <taxon>Hevea</taxon>
    </lineage>
</organism>
<proteinExistence type="predicted"/>
<name>A0A6A6KQ12_HEVBR</name>
<protein>
    <submittedName>
        <fullName evidence="1">Uncharacterized protein</fullName>
    </submittedName>
</protein>
<evidence type="ECO:0000313" key="2">
    <source>
        <dbReference type="Proteomes" id="UP000467840"/>
    </source>
</evidence>
<accession>A0A6A6KQ12</accession>
<dbReference type="AlphaFoldDB" id="A0A6A6KQ12"/>
<dbReference type="EMBL" id="JAAGAX010000015">
    <property type="protein sequence ID" value="KAF2290166.1"/>
    <property type="molecule type" value="Genomic_DNA"/>
</dbReference>